<protein>
    <recommendedName>
        <fullName evidence="2">GH18 domain-containing protein</fullName>
    </recommendedName>
</protein>
<reference evidence="3 4" key="1">
    <citation type="submission" date="2024-04" db="EMBL/GenBank/DDBJ databases">
        <authorList>
            <person name="Fracassetti M."/>
        </authorList>
    </citation>
    <scope>NUCLEOTIDE SEQUENCE [LARGE SCALE GENOMIC DNA]</scope>
</reference>
<dbReference type="InterPro" id="IPR011583">
    <property type="entry name" value="Chitinase_II/V-like_cat"/>
</dbReference>
<dbReference type="InterPro" id="IPR050314">
    <property type="entry name" value="Glycosyl_Hydrlase_18"/>
</dbReference>
<evidence type="ECO:0000259" key="2">
    <source>
        <dbReference type="PROSITE" id="PS51910"/>
    </source>
</evidence>
<dbReference type="Pfam" id="PF00704">
    <property type="entry name" value="Glyco_hydro_18"/>
    <property type="match status" value="1"/>
</dbReference>
<dbReference type="InterPro" id="IPR001223">
    <property type="entry name" value="Glyco_hydro18_cat"/>
</dbReference>
<keyword evidence="1" id="KW-0732">Signal</keyword>
<evidence type="ECO:0000313" key="4">
    <source>
        <dbReference type="Proteomes" id="UP001497516"/>
    </source>
</evidence>
<dbReference type="InterPro" id="IPR029070">
    <property type="entry name" value="Chitinase_insertion_sf"/>
</dbReference>
<gene>
    <name evidence="3" type="ORF">LTRI10_LOCUS6387</name>
</gene>
<dbReference type="InterPro" id="IPR017853">
    <property type="entry name" value="GH"/>
</dbReference>
<dbReference type="Gene3D" id="3.10.50.10">
    <property type="match status" value="1"/>
</dbReference>
<feature type="signal peptide" evidence="1">
    <location>
        <begin position="1"/>
        <end position="24"/>
    </location>
</feature>
<dbReference type="Proteomes" id="UP001497516">
    <property type="component" value="Chromosome 10"/>
</dbReference>
<dbReference type="SMART" id="SM00636">
    <property type="entry name" value="Glyco_18"/>
    <property type="match status" value="1"/>
</dbReference>
<dbReference type="GO" id="GO:0008061">
    <property type="term" value="F:chitin binding"/>
    <property type="evidence" value="ECO:0007669"/>
    <property type="project" value="InterPro"/>
</dbReference>
<dbReference type="PANTHER" id="PTHR11177:SF383">
    <property type="entry name" value="GLYCOSYL HYDROLASE FAMILY PROTEIN WITH CHITINASE INSERTION DOMAIN-CONTAINING PROTEIN"/>
    <property type="match status" value="1"/>
</dbReference>
<dbReference type="GO" id="GO:0006032">
    <property type="term" value="P:chitin catabolic process"/>
    <property type="evidence" value="ECO:0007669"/>
    <property type="project" value="TreeGrafter"/>
</dbReference>
<proteinExistence type="predicted"/>
<dbReference type="GO" id="GO:0005975">
    <property type="term" value="P:carbohydrate metabolic process"/>
    <property type="evidence" value="ECO:0007669"/>
    <property type="project" value="InterPro"/>
</dbReference>
<evidence type="ECO:0000256" key="1">
    <source>
        <dbReference type="SAM" id="SignalP"/>
    </source>
</evidence>
<dbReference type="PANTHER" id="PTHR11177">
    <property type="entry name" value="CHITINASE"/>
    <property type="match status" value="1"/>
</dbReference>
<feature type="chain" id="PRO_5043483373" description="GH18 domain-containing protein" evidence="1">
    <location>
        <begin position="25"/>
        <end position="412"/>
    </location>
</feature>
<keyword evidence="4" id="KW-1185">Reference proteome</keyword>
<dbReference type="EMBL" id="OZ034814">
    <property type="protein sequence ID" value="CAL1358862.1"/>
    <property type="molecule type" value="Genomic_DNA"/>
</dbReference>
<dbReference type="GO" id="GO:0004568">
    <property type="term" value="F:chitinase activity"/>
    <property type="evidence" value="ECO:0007669"/>
    <property type="project" value="TreeGrafter"/>
</dbReference>
<evidence type="ECO:0000313" key="3">
    <source>
        <dbReference type="EMBL" id="CAL1358862.1"/>
    </source>
</evidence>
<accession>A0AAV2CSI4</accession>
<dbReference type="GO" id="GO:0005576">
    <property type="term" value="C:extracellular region"/>
    <property type="evidence" value="ECO:0007669"/>
    <property type="project" value="TreeGrafter"/>
</dbReference>
<name>A0AAV2CSI4_9ROSI</name>
<dbReference type="SUPFAM" id="SSF51445">
    <property type="entry name" value="(Trans)glycosidases"/>
    <property type="match status" value="1"/>
</dbReference>
<dbReference type="PROSITE" id="PS51910">
    <property type="entry name" value="GH18_2"/>
    <property type="match status" value="1"/>
</dbReference>
<sequence>MEVNTLFFYILISLPLFPAFPSSAAVVKSGYWFSGGDFPVADIDSALFTHLFCASADLDPQTSRVSIPTSNAQAFSTFSTVVRRRNPAVKTILSIASESNDFTAMAARPSSRKKFVDSSIRLATSLGFDGLDLSWIHPSSPSQMADFAQLVTEWRRAITSSENGKPLILTARVFRSPEHDSGRYPVRDMAETLDWINVIAYDFYSPVSSSQITGPPAALYNPGNEISADSGISSWIEFGFPAGKIVMGIPLYGYAWKLSDPKRRDGFFSPAAGTIPEISDSSDGSIAFREIRKFIVRNRAASSFNSTIGADCSFSDDGIWIGYDNYLTIVKKVVYGQEKGLLGYSLWHLGMDENWGLSRTAMEAWGGDWEDDDMKSMKASVKFALSVSWRAGSLIFPENHMNSDGQENGKEL</sequence>
<dbReference type="Gene3D" id="3.20.20.80">
    <property type="entry name" value="Glycosidases"/>
    <property type="match status" value="1"/>
</dbReference>
<dbReference type="AlphaFoldDB" id="A0AAV2CSI4"/>
<feature type="domain" description="GH18" evidence="2">
    <location>
        <begin position="26"/>
        <end position="368"/>
    </location>
</feature>
<organism evidence="3 4">
    <name type="scientific">Linum trigynum</name>
    <dbReference type="NCBI Taxonomy" id="586398"/>
    <lineage>
        <taxon>Eukaryota</taxon>
        <taxon>Viridiplantae</taxon>
        <taxon>Streptophyta</taxon>
        <taxon>Embryophyta</taxon>
        <taxon>Tracheophyta</taxon>
        <taxon>Spermatophyta</taxon>
        <taxon>Magnoliopsida</taxon>
        <taxon>eudicotyledons</taxon>
        <taxon>Gunneridae</taxon>
        <taxon>Pentapetalae</taxon>
        <taxon>rosids</taxon>
        <taxon>fabids</taxon>
        <taxon>Malpighiales</taxon>
        <taxon>Linaceae</taxon>
        <taxon>Linum</taxon>
    </lineage>
</organism>